<proteinExistence type="predicted"/>
<evidence type="ECO:0000313" key="2">
    <source>
        <dbReference type="Proteomes" id="UP000235701"/>
    </source>
</evidence>
<dbReference type="Gene3D" id="3.40.190.10">
    <property type="entry name" value="Periplasmic binding protein-like II"/>
    <property type="match status" value="1"/>
</dbReference>
<sequence>MEIPTLRYFIAIAKAENYTTAAEIRKPDDVIVGSVYIGGGESASLRLIAQVVKDVQAKYPDIQFHCYSGIAEDIKERLDETKKLVALYNYTGQPLKMLAQPILVASDLTSSFALRSLK</sequence>
<accession>A0A2N6UFF0</accession>
<dbReference type="RefSeq" id="WP_102198935.1">
    <property type="nucleotide sequence ID" value="NZ_PNHQ01000004.1"/>
</dbReference>
<comment type="caution">
    <text evidence="1">The sequence shown here is derived from an EMBL/GenBank/DDBJ whole genome shotgun (WGS) entry which is preliminary data.</text>
</comment>
<organism evidence="1 2">
    <name type="scientific">Aerococcus viridans</name>
    <dbReference type="NCBI Taxonomy" id="1377"/>
    <lineage>
        <taxon>Bacteria</taxon>
        <taxon>Bacillati</taxon>
        <taxon>Bacillota</taxon>
        <taxon>Bacilli</taxon>
        <taxon>Lactobacillales</taxon>
        <taxon>Aerococcaceae</taxon>
        <taxon>Aerococcus</taxon>
    </lineage>
</organism>
<keyword evidence="2" id="KW-1185">Reference proteome</keyword>
<gene>
    <name evidence="1" type="ORF">CJ191_02720</name>
</gene>
<evidence type="ECO:0000313" key="1">
    <source>
        <dbReference type="EMBL" id="PMC80272.1"/>
    </source>
</evidence>
<dbReference type="OrthoDB" id="9803735at2"/>
<reference evidence="1 2" key="1">
    <citation type="submission" date="2017-09" db="EMBL/GenBank/DDBJ databases">
        <title>Bacterial strain isolated from the female urinary microbiota.</title>
        <authorList>
            <person name="Thomas-White K."/>
            <person name="Kumar N."/>
            <person name="Forster S."/>
            <person name="Putonti C."/>
            <person name="Lawley T."/>
            <person name="Wolfe A.J."/>
        </authorList>
    </citation>
    <scope>NUCLEOTIDE SEQUENCE [LARGE SCALE GENOMIC DNA]</scope>
    <source>
        <strain evidence="1 2">UMB0240</strain>
    </source>
</reference>
<dbReference type="AlphaFoldDB" id="A0A2N6UFF0"/>
<name>A0A2N6UFF0_9LACT</name>
<dbReference type="EMBL" id="PNHQ01000004">
    <property type="protein sequence ID" value="PMC80272.1"/>
    <property type="molecule type" value="Genomic_DNA"/>
</dbReference>
<protein>
    <submittedName>
        <fullName evidence="1">Uncharacterized protein</fullName>
    </submittedName>
</protein>
<dbReference type="Proteomes" id="UP000235701">
    <property type="component" value="Unassembled WGS sequence"/>
</dbReference>